<dbReference type="SMART" id="SM00382">
    <property type="entry name" value="AAA"/>
    <property type="match status" value="1"/>
</dbReference>
<dbReference type="InterPro" id="IPR027417">
    <property type="entry name" value="P-loop_NTPase"/>
</dbReference>
<reference evidence="6 7" key="1">
    <citation type="submission" date="2016-12" db="EMBL/GenBank/DDBJ databases">
        <authorList>
            <person name="Song W.-J."/>
            <person name="Kurnit D.M."/>
        </authorList>
    </citation>
    <scope>NUCLEOTIDE SEQUENCE [LARGE SCALE GENOMIC DNA]</scope>
    <source>
        <strain evidence="6 7">IMCC3135</strain>
    </source>
</reference>
<comment type="similarity">
    <text evidence="1">Belongs to the IS21/IS1162 putative ATP-binding protein family.</text>
</comment>
<keyword evidence="7" id="KW-1185">Reference proteome</keyword>
<keyword evidence="3 6" id="KW-0067">ATP-binding</keyword>
<name>A0A2Z2NP11_9GAMM</name>
<feature type="region of interest" description="Disordered" evidence="4">
    <location>
        <begin position="237"/>
        <end position="257"/>
    </location>
</feature>
<evidence type="ECO:0000256" key="4">
    <source>
        <dbReference type="SAM" id="MobiDB-lite"/>
    </source>
</evidence>
<evidence type="ECO:0000256" key="1">
    <source>
        <dbReference type="ARBA" id="ARBA00008059"/>
    </source>
</evidence>
<evidence type="ECO:0000313" key="7">
    <source>
        <dbReference type="Proteomes" id="UP000250079"/>
    </source>
</evidence>
<dbReference type="GO" id="GO:0006260">
    <property type="term" value="P:DNA replication"/>
    <property type="evidence" value="ECO:0007669"/>
    <property type="project" value="TreeGrafter"/>
</dbReference>
<dbReference type="NCBIfam" id="NF038214">
    <property type="entry name" value="IS21_help_AAA"/>
    <property type="match status" value="1"/>
</dbReference>
<evidence type="ECO:0000313" key="6">
    <source>
        <dbReference type="EMBL" id="ASJ71661.1"/>
    </source>
</evidence>
<dbReference type="PANTHER" id="PTHR30050">
    <property type="entry name" value="CHROMOSOMAL REPLICATION INITIATOR PROTEIN DNAA"/>
    <property type="match status" value="1"/>
</dbReference>
<evidence type="ECO:0000256" key="2">
    <source>
        <dbReference type="ARBA" id="ARBA00022741"/>
    </source>
</evidence>
<proteinExistence type="inferred from homology"/>
<dbReference type="KEGG" id="gai:IMCC3135_07780"/>
<dbReference type="Proteomes" id="UP000250079">
    <property type="component" value="Chromosome"/>
</dbReference>
<evidence type="ECO:0000256" key="3">
    <source>
        <dbReference type="ARBA" id="ARBA00022840"/>
    </source>
</evidence>
<dbReference type="GO" id="GO:0005524">
    <property type="term" value="F:ATP binding"/>
    <property type="evidence" value="ECO:0007669"/>
    <property type="project" value="UniProtKB-KW"/>
</dbReference>
<dbReference type="EMBL" id="CP018632">
    <property type="protein sequence ID" value="ASJ71661.1"/>
    <property type="molecule type" value="Genomic_DNA"/>
</dbReference>
<dbReference type="SUPFAM" id="SSF52540">
    <property type="entry name" value="P-loop containing nucleoside triphosphate hydrolases"/>
    <property type="match status" value="1"/>
</dbReference>
<organism evidence="6 7">
    <name type="scientific">Granulosicoccus antarcticus IMCC3135</name>
    <dbReference type="NCBI Taxonomy" id="1192854"/>
    <lineage>
        <taxon>Bacteria</taxon>
        <taxon>Pseudomonadati</taxon>
        <taxon>Pseudomonadota</taxon>
        <taxon>Gammaproteobacteria</taxon>
        <taxon>Chromatiales</taxon>
        <taxon>Granulosicoccaceae</taxon>
        <taxon>Granulosicoccus</taxon>
    </lineage>
</organism>
<dbReference type="OrthoDB" id="9773429at2"/>
<protein>
    <submittedName>
        <fullName evidence="6">Insertion sequence putative ATP-binding protein</fullName>
    </submittedName>
</protein>
<dbReference type="InterPro" id="IPR002611">
    <property type="entry name" value="IstB_ATP-bd"/>
</dbReference>
<feature type="domain" description="AAA+ ATPase" evidence="5">
    <location>
        <begin position="98"/>
        <end position="230"/>
    </location>
</feature>
<keyword evidence="2" id="KW-0547">Nucleotide-binding</keyword>
<dbReference type="InterPro" id="IPR003593">
    <property type="entry name" value="AAA+_ATPase"/>
</dbReference>
<dbReference type="Pfam" id="PF01695">
    <property type="entry name" value="IstB_IS21"/>
    <property type="match status" value="1"/>
</dbReference>
<dbReference type="PIRSF" id="PIRSF003073">
    <property type="entry name" value="DNAC_TnpB_IstB"/>
    <property type="match status" value="1"/>
</dbReference>
<dbReference type="Gene3D" id="3.40.50.300">
    <property type="entry name" value="P-loop containing nucleotide triphosphate hydrolases"/>
    <property type="match status" value="1"/>
</dbReference>
<sequence>MDESLPIMLRQLRLPAFTDHHQRAAQQATEKAWDYAHYLGYLCEQEIARRYESRVHTWSREAKLPAGKSFATLDMSALPAPVQKKVIALREDTQWAKQNENVLLIGPSGVGKSHLAAALTLNLIEQGVRARWMSATALVQHLQQAKKSLELMGAMTRLDKYRVLVIDDIGYVRKSDSETQVLFEFIAHRYESGSLIVTSNQPFSQWDQVFPDALMTVAAIDRIIHHATILEINGQSYRKKNRKQKQDDETEKSEPEA</sequence>
<dbReference type="RefSeq" id="WP_088917070.1">
    <property type="nucleotide sequence ID" value="NZ_CP018632.1"/>
</dbReference>
<feature type="compositionally biased region" description="Basic and acidic residues" evidence="4">
    <location>
        <begin position="244"/>
        <end position="257"/>
    </location>
</feature>
<gene>
    <name evidence="6" type="ORF">IMCC3135_07780</name>
</gene>
<accession>A0A2Z2NP11</accession>
<evidence type="ECO:0000259" key="5">
    <source>
        <dbReference type="SMART" id="SM00382"/>
    </source>
</evidence>
<dbReference type="PANTHER" id="PTHR30050:SF4">
    <property type="entry name" value="ATP-BINDING PROTEIN RV3427C IN INSERTION SEQUENCE-RELATED"/>
    <property type="match status" value="1"/>
</dbReference>
<dbReference type="InterPro" id="IPR028350">
    <property type="entry name" value="DNAC/IstB-like"/>
</dbReference>
<dbReference type="AlphaFoldDB" id="A0A2Z2NP11"/>
<dbReference type="InterPro" id="IPR047661">
    <property type="entry name" value="IstB"/>
</dbReference>
<dbReference type="CDD" id="cd00009">
    <property type="entry name" value="AAA"/>
    <property type="match status" value="1"/>
</dbReference>